<evidence type="ECO:0000256" key="3">
    <source>
        <dbReference type="ARBA" id="ARBA00022448"/>
    </source>
</evidence>
<sequence>MGQKLTQGVPVRVPLLGGSVVCLLGVYVSTMVDRCPALSGQPHSNSAHDPEAALRRGRVMTSCSSVSIYLRIGVIAVHRPVNLAMPVLHALFTFLQMHFVFMNAQGVARSLGCLRHLVLVHLVVTNVAVWLKLLLWETASEWLRQSHVLQDGESTWPPKDFNFTTHVIDEQGEHKAYCTSPPFPSPARVLPPGRFFFIHFLEAANR</sequence>
<dbReference type="GO" id="GO:0015252">
    <property type="term" value="F:proton channel activity"/>
    <property type="evidence" value="ECO:0007669"/>
    <property type="project" value="InterPro"/>
</dbReference>
<feature type="transmembrane region" description="Helical" evidence="11">
    <location>
        <begin position="116"/>
        <end position="136"/>
    </location>
</feature>
<reference evidence="12 13" key="1">
    <citation type="journal article" date="2020" name="Cell">
        <title>Large-Scale Comparative Analyses of Tick Genomes Elucidate Their Genetic Diversity and Vector Capacities.</title>
        <authorList>
            <consortium name="Tick Genome and Microbiome Consortium (TIGMIC)"/>
            <person name="Jia N."/>
            <person name="Wang J."/>
            <person name="Shi W."/>
            <person name="Du L."/>
            <person name="Sun Y."/>
            <person name="Zhan W."/>
            <person name="Jiang J.F."/>
            <person name="Wang Q."/>
            <person name="Zhang B."/>
            <person name="Ji P."/>
            <person name="Bell-Sakyi L."/>
            <person name="Cui X.M."/>
            <person name="Yuan T.T."/>
            <person name="Jiang B.G."/>
            <person name="Yang W.F."/>
            <person name="Lam T.T."/>
            <person name="Chang Q.C."/>
            <person name="Ding S.J."/>
            <person name="Wang X.J."/>
            <person name="Zhu J.G."/>
            <person name="Ruan X.D."/>
            <person name="Zhao L."/>
            <person name="Wei J.T."/>
            <person name="Ye R.Z."/>
            <person name="Que T.C."/>
            <person name="Du C.H."/>
            <person name="Zhou Y.H."/>
            <person name="Cheng J.X."/>
            <person name="Dai P.F."/>
            <person name="Guo W.B."/>
            <person name="Han X.H."/>
            <person name="Huang E.J."/>
            <person name="Li L.F."/>
            <person name="Wei W."/>
            <person name="Gao Y.C."/>
            <person name="Liu J.Z."/>
            <person name="Shao H.Z."/>
            <person name="Wang X."/>
            <person name="Wang C.C."/>
            <person name="Yang T.C."/>
            <person name="Huo Q.B."/>
            <person name="Li W."/>
            <person name="Chen H.Y."/>
            <person name="Chen S.E."/>
            <person name="Zhou L.G."/>
            <person name="Ni X.B."/>
            <person name="Tian J.H."/>
            <person name="Sheng Y."/>
            <person name="Liu T."/>
            <person name="Pan Y.S."/>
            <person name="Xia L.Y."/>
            <person name="Li J."/>
            <person name="Zhao F."/>
            <person name="Cao W.C."/>
        </authorList>
    </citation>
    <scope>NUCLEOTIDE SEQUENCE [LARGE SCALE GENOMIC DNA]</scope>
    <source>
        <strain evidence="12">HaeL-2018</strain>
    </source>
</reference>
<dbReference type="VEuPathDB" id="VectorBase:HLOH_064550"/>
<evidence type="ECO:0000256" key="8">
    <source>
        <dbReference type="ARBA" id="ARBA00023065"/>
    </source>
</evidence>
<protein>
    <submittedName>
        <fullName evidence="12">Uncharacterized protein</fullName>
    </submittedName>
</protein>
<dbReference type="GO" id="GO:0005886">
    <property type="term" value="C:plasma membrane"/>
    <property type="evidence" value="ECO:0007669"/>
    <property type="project" value="UniProtKB-SubCell"/>
</dbReference>
<keyword evidence="7 11" id="KW-1133">Transmembrane helix</keyword>
<keyword evidence="13" id="KW-1185">Reference proteome</keyword>
<comment type="subcellular location">
    <subcellularLocation>
        <location evidence="1">Cell membrane</location>
        <topology evidence="1">Multi-pass membrane protein</topology>
    </subcellularLocation>
</comment>
<evidence type="ECO:0000256" key="4">
    <source>
        <dbReference type="ARBA" id="ARBA00022475"/>
    </source>
</evidence>
<keyword evidence="6" id="KW-0375">Hydrogen ion transport</keyword>
<dbReference type="PANTHER" id="PTHR21522:SF32">
    <property type="entry name" value="OTOPETRIN-2"/>
    <property type="match status" value="1"/>
</dbReference>
<name>A0A9J6GEE7_HAELO</name>
<comment type="caution">
    <text evidence="12">The sequence shown here is derived from an EMBL/GenBank/DDBJ whole genome shotgun (WGS) entry which is preliminary data.</text>
</comment>
<dbReference type="AlphaFoldDB" id="A0A9J6GEE7"/>
<evidence type="ECO:0000256" key="7">
    <source>
        <dbReference type="ARBA" id="ARBA00022989"/>
    </source>
</evidence>
<comment type="similarity">
    <text evidence="2">Belongs to the otopetrin family.</text>
</comment>
<keyword evidence="8" id="KW-0406">Ion transport</keyword>
<evidence type="ECO:0000256" key="5">
    <source>
        <dbReference type="ARBA" id="ARBA00022692"/>
    </source>
</evidence>
<proteinExistence type="inferred from homology"/>
<feature type="transmembrane region" description="Helical" evidence="11">
    <location>
        <begin position="12"/>
        <end position="32"/>
    </location>
</feature>
<dbReference type="Pfam" id="PF03189">
    <property type="entry name" value="Otopetrin"/>
    <property type="match status" value="1"/>
</dbReference>
<accession>A0A9J6GEE7</accession>
<dbReference type="OrthoDB" id="6429739at2759"/>
<evidence type="ECO:0000313" key="13">
    <source>
        <dbReference type="Proteomes" id="UP000821853"/>
    </source>
</evidence>
<dbReference type="PANTHER" id="PTHR21522">
    <property type="entry name" value="PROTON CHANNEL OTOP"/>
    <property type="match status" value="1"/>
</dbReference>
<keyword evidence="5 11" id="KW-0812">Transmembrane</keyword>
<organism evidence="12 13">
    <name type="scientific">Haemaphysalis longicornis</name>
    <name type="common">Bush tick</name>
    <dbReference type="NCBI Taxonomy" id="44386"/>
    <lineage>
        <taxon>Eukaryota</taxon>
        <taxon>Metazoa</taxon>
        <taxon>Ecdysozoa</taxon>
        <taxon>Arthropoda</taxon>
        <taxon>Chelicerata</taxon>
        <taxon>Arachnida</taxon>
        <taxon>Acari</taxon>
        <taxon>Parasitiformes</taxon>
        <taxon>Ixodida</taxon>
        <taxon>Ixodoidea</taxon>
        <taxon>Ixodidae</taxon>
        <taxon>Haemaphysalinae</taxon>
        <taxon>Haemaphysalis</taxon>
    </lineage>
</organism>
<keyword evidence="3" id="KW-0813">Transport</keyword>
<evidence type="ECO:0000256" key="9">
    <source>
        <dbReference type="ARBA" id="ARBA00023136"/>
    </source>
</evidence>
<keyword evidence="4" id="KW-1003">Cell membrane</keyword>
<gene>
    <name evidence="12" type="ORF">HPB48_007481</name>
</gene>
<dbReference type="Proteomes" id="UP000821853">
    <property type="component" value="Chromosome 4"/>
</dbReference>
<dbReference type="EMBL" id="JABSTR010000006">
    <property type="protein sequence ID" value="KAH9373797.1"/>
    <property type="molecule type" value="Genomic_DNA"/>
</dbReference>
<dbReference type="InterPro" id="IPR004878">
    <property type="entry name" value="Otopetrin"/>
</dbReference>
<evidence type="ECO:0000256" key="6">
    <source>
        <dbReference type="ARBA" id="ARBA00022781"/>
    </source>
</evidence>
<evidence type="ECO:0000256" key="1">
    <source>
        <dbReference type="ARBA" id="ARBA00004651"/>
    </source>
</evidence>
<evidence type="ECO:0000256" key="11">
    <source>
        <dbReference type="SAM" id="Phobius"/>
    </source>
</evidence>
<evidence type="ECO:0000256" key="10">
    <source>
        <dbReference type="ARBA" id="ARBA00023303"/>
    </source>
</evidence>
<feature type="transmembrane region" description="Helical" evidence="11">
    <location>
        <begin position="83"/>
        <end position="104"/>
    </location>
</feature>
<keyword evidence="9 11" id="KW-0472">Membrane</keyword>
<keyword evidence="10" id="KW-0407">Ion channel</keyword>
<evidence type="ECO:0000313" key="12">
    <source>
        <dbReference type="EMBL" id="KAH9373797.1"/>
    </source>
</evidence>
<evidence type="ECO:0000256" key="2">
    <source>
        <dbReference type="ARBA" id="ARBA00006513"/>
    </source>
</evidence>